<protein>
    <submittedName>
        <fullName evidence="1">Uncharacterized protein</fullName>
    </submittedName>
</protein>
<reference evidence="1 2" key="1">
    <citation type="submission" date="2021-08" db="EMBL/GenBank/DDBJ databases">
        <title>The highly contiguous genome resource for Trichoderma semiorbis FJ059, a fungal antagonistic to plant pathogens.</title>
        <authorList>
            <person name="Liu T."/>
        </authorList>
    </citation>
    <scope>NUCLEOTIDE SEQUENCE [LARGE SCALE GENOMIC DNA]</scope>
    <source>
        <strain evidence="1 2">FJ059</strain>
    </source>
</reference>
<sequence>MFPLNRKKAGFHLERNGVAAARVVWGWTLVGSEYKNSGLDPTKPVMLPLFSPGFTPSFVRASSQVQLLANLLFFLHSKTPQF</sequence>
<dbReference type="AlphaFoldDB" id="A0A9P8HNL4"/>
<organism evidence="1 2">
    <name type="scientific">Trichoderma semiorbis</name>
    <dbReference type="NCBI Taxonomy" id="1491008"/>
    <lineage>
        <taxon>Eukaryota</taxon>
        <taxon>Fungi</taxon>
        <taxon>Dikarya</taxon>
        <taxon>Ascomycota</taxon>
        <taxon>Pezizomycotina</taxon>
        <taxon>Sordariomycetes</taxon>
        <taxon>Hypocreomycetidae</taxon>
        <taxon>Hypocreales</taxon>
        <taxon>Hypocreaceae</taxon>
        <taxon>Trichoderma</taxon>
    </lineage>
</organism>
<evidence type="ECO:0000313" key="2">
    <source>
        <dbReference type="Proteomes" id="UP000826573"/>
    </source>
</evidence>
<proteinExistence type="predicted"/>
<gene>
    <name evidence="1" type="ORF">TsFJ059_002138</name>
</gene>
<comment type="caution">
    <text evidence="1">The sequence shown here is derived from an EMBL/GenBank/DDBJ whole genome shotgun (WGS) entry which is preliminary data.</text>
</comment>
<evidence type="ECO:0000313" key="1">
    <source>
        <dbReference type="EMBL" id="KAH0527100.1"/>
    </source>
</evidence>
<accession>A0A9P8HNL4</accession>
<dbReference type="EMBL" id="JAIMJC010000003">
    <property type="protein sequence ID" value="KAH0527100.1"/>
    <property type="molecule type" value="Genomic_DNA"/>
</dbReference>
<name>A0A9P8HNL4_9HYPO</name>
<dbReference type="Proteomes" id="UP000826573">
    <property type="component" value="Unassembled WGS sequence"/>
</dbReference>
<keyword evidence="2" id="KW-1185">Reference proteome</keyword>